<evidence type="ECO:0000256" key="1">
    <source>
        <dbReference type="ARBA" id="ARBA00010886"/>
    </source>
</evidence>
<dbReference type="InterPro" id="IPR051131">
    <property type="entry name" value="NEK_Ser/Thr_kinase_NIMA"/>
</dbReference>
<feature type="domain" description="Protein kinase" evidence="13">
    <location>
        <begin position="4"/>
        <end position="263"/>
    </location>
</feature>
<dbReference type="PROSITE" id="PS50011">
    <property type="entry name" value="PROTEIN_KINASE_DOM"/>
    <property type="match status" value="1"/>
</dbReference>
<keyword evidence="7 10" id="KW-0067">ATP-binding</keyword>
<name>A0ABM0JW51_APLCA</name>
<reference evidence="15" key="1">
    <citation type="submission" date="2025-08" db="UniProtKB">
        <authorList>
            <consortium name="RefSeq"/>
        </authorList>
    </citation>
    <scope>IDENTIFICATION</scope>
</reference>
<dbReference type="SUPFAM" id="SSF56112">
    <property type="entry name" value="Protein kinase-like (PK-like)"/>
    <property type="match status" value="1"/>
</dbReference>
<dbReference type="GO" id="GO:0016301">
    <property type="term" value="F:kinase activity"/>
    <property type="evidence" value="ECO:0007669"/>
    <property type="project" value="UniProtKB-KW"/>
</dbReference>
<gene>
    <name evidence="15" type="primary">LOC101851811</name>
</gene>
<keyword evidence="5 10" id="KW-0547">Nucleotide-binding</keyword>
<dbReference type="InterPro" id="IPR011009">
    <property type="entry name" value="Kinase-like_dom_sf"/>
</dbReference>
<dbReference type="PANTHER" id="PTHR44899:SF3">
    <property type="entry name" value="SERINE_THREONINE-PROTEIN KINASE NEK1"/>
    <property type="match status" value="1"/>
</dbReference>
<evidence type="ECO:0000256" key="5">
    <source>
        <dbReference type="ARBA" id="ARBA00022741"/>
    </source>
</evidence>
<feature type="binding site" evidence="10">
    <location>
        <position position="33"/>
    </location>
    <ligand>
        <name>ATP</name>
        <dbReference type="ChEBI" id="CHEBI:30616"/>
    </ligand>
</feature>
<feature type="compositionally biased region" description="Acidic residues" evidence="12">
    <location>
        <begin position="353"/>
        <end position="380"/>
    </location>
</feature>
<dbReference type="RefSeq" id="XP_005102912.1">
    <property type="nucleotide sequence ID" value="XM_005102855.3"/>
</dbReference>
<keyword evidence="14" id="KW-1185">Reference proteome</keyword>
<dbReference type="InterPro" id="IPR000719">
    <property type="entry name" value="Prot_kinase_dom"/>
</dbReference>
<dbReference type="PROSITE" id="PS00107">
    <property type="entry name" value="PROTEIN_KINASE_ATP"/>
    <property type="match status" value="1"/>
</dbReference>
<dbReference type="PANTHER" id="PTHR44899">
    <property type="entry name" value="CAMK FAMILY PROTEIN KINASE"/>
    <property type="match status" value="1"/>
</dbReference>
<sequence length="465" mass="51905">MDRYEIIKRLGFGAHGAVYLVKQVSTKKLFALKKIEVDERKRTRTREAVLKEASILSQLKHPHIVLFHESFVDPTLDCVCLILDYCDGGTISEKIQDASQNCLNFSEKQIMQWFIQIVMAVQYMHSKHILHRDLKAENVFLNKRNVVKLGDFGISKILDNTIDVAKTVVGTPSYLSPELCQDIPYNSKSDIWAVGCLLYEMCALRRPFDGQSLIGLFFNIVKADYQPLPADAPKGIHDLIAQILVKTPENRPSASAILNVPYVKSHLASFIADTESIRAIRSRKDNQLFPGAQGDQKILTPSHSPRPVRRPVIQVQPAGPGRVHNSVPAPSQPPGNLEPKAKPRKPDVSPSREEEEAEYSDDFDDSSASEVEEDEPEPGEGGEGKSEDDAQYADDFEDFDSDEDLDEVVLQAREAQVLEPVDDFFLEDEGEDQLGLSQTLTQSQVFRSQIGVLKSQVSDKGDADC</sequence>
<dbReference type="CDD" id="cd08215">
    <property type="entry name" value="STKc_Nek"/>
    <property type="match status" value="1"/>
</dbReference>
<dbReference type="SMART" id="SM00220">
    <property type="entry name" value="S_TKc"/>
    <property type="match status" value="1"/>
</dbReference>
<comment type="catalytic activity">
    <reaction evidence="9">
        <text>L-seryl-[protein] + ATP = O-phospho-L-seryl-[protein] + ADP + H(+)</text>
        <dbReference type="Rhea" id="RHEA:17989"/>
        <dbReference type="Rhea" id="RHEA-COMP:9863"/>
        <dbReference type="Rhea" id="RHEA-COMP:11604"/>
        <dbReference type="ChEBI" id="CHEBI:15378"/>
        <dbReference type="ChEBI" id="CHEBI:29999"/>
        <dbReference type="ChEBI" id="CHEBI:30616"/>
        <dbReference type="ChEBI" id="CHEBI:83421"/>
        <dbReference type="ChEBI" id="CHEBI:456216"/>
        <dbReference type="EC" id="2.7.11.1"/>
    </reaction>
</comment>
<keyword evidence="6 15" id="KW-0418">Kinase</keyword>
<evidence type="ECO:0000313" key="15">
    <source>
        <dbReference type="RefSeq" id="XP_005102912.1"/>
    </source>
</evidence>
<evidence type="ECO:0000256" key="3">
    <source>
        <dbReference type="ARBA" id="ARBA00022527"/>
    </source>
</evidence>
<evidence type="ECO:0000256" key="8">
    <source>
        <dbReference type="ARBA" id="ARBA00047899"/>
    </source>
</evidence>
<accession>A0ABM0JW51</accession>
<evidence type="ECO:0000259" key="13">
    <source>
        <dbReference type="PROSITE" id="PS50011"/>
    </source>
</evidence>
<dbReference type="PROSITE" id="PS00108">
    <property type="entry name" value="PROTEIN_KINASE_ST"/>
    <property type="match status" value="1"/>
</dbReference>
<feature type="compositionally biased region" description="Basic and acidic residues" evidence="12">
    <location>
        <begin position="339"/>
        <end position="352"/>
    </location>
</feature>
<keyword evidence="4" id="KW-0808">Transferase</keyword>
<comment type="similarity">
    <text evidence="1">Belongs to the protein kinase superfamily. NEK Ser/Thr protein kinase family. NIMA subfamily.</text>
</comment>
<feature type="compositionally biased region" description="Acidic residues" evidence="12">
    <location>
        <begin position="389"/>
        <end position="403"/>
    </location>
</feature>
<dbReference type="Pfam" id="PF00069">
    <property type="entry name" value="Pkinase"/>
    <property type="match status" value="1"/>
</dbReference>
<evidence type="ECO:0000256" key="4">
    <source>
        <dbReference type="ARBA" id="ARBA00022679"/>
    </source>
</evidence>
<dbReference type="EC" id="2.7.11.1" evidence="2"/>
<evidence type="ECO:0000256" key="12">
    <source>
        <dbReference type="SAM" id="MobiDB-lite"/>
    </source>
</evidence>
<dbReference type="InterPro" id="IPR017441">
    <property type="entry name" value="Protein_kinase_ATP_BS"/>
</dbReference>
<evidence type="ECO:0000256" key="11">
    <source>
        <dbReference type="RuleBase" id="RU000304"/>
    </source>
</evidence>
<protein>
    <recommendedName>
        <fullName evidence="2">non-specific serine/threonine protein kinase</fullName>
        <ecNumber evidence="2">2.7.11.1</ecNumber>
    </recommendedName>
</protein>
<keyword evidence="3 11" id="KW-0723">Serine/threonine-protein kinase</keyword>
<comment type="catalytic activity">
    <reaction evidence="8">
        <text>L-threonyl-[protein] + ATP = O-phospho-L-threonyl-[protein] + ADP + H(+)</text>
        <dbReference type="Rhea" id="RHEA:46608"/>
        <dbReference type="Rhea" id="RHEA-COMP:11060"/>
        <dbReference type="Rhea" id="RHEA-COMP:11605"/>
        <dbReference type="ChEBI" id="CHEBI:15378"/>
        <dbReference type="ChEBI" id="CHEBI:30013"/>
        <dbReference type="ChEBI" id="CHEBI:30616"/>
        <dbReference type="ChEBI" id="CHEBI:61977"/>
        <dbReference type="ChEBI" id="CHEBI:456216"/>
        <dbReference type="EC" id="2.7.11.1"/>
    </reaction>
</comment>
<organism evidence="14 15">
    <name type="scientific">Aplysia californica</name>
    <name type="common">California sea hare</name>
    <dbReference type="NCBI Taxonomy" id="6500"/>
    <lineage>
        <taxon>Eukaryota</taxon>
        <taxon>Metazoa</taxon>
        <taxon>Spiralia</taxon>
        <taxon>Lophotrochozoa</taxon>
        <taxon>Mollusca</taxon>
        <taxon>Gastropoda</taxon>
        <taxon>Heterobranchia</taxon>
        <taxon>Euthyneura</taxon>
        <taxon>Tectipleura</taxon>
        <taxon>Aplysiida</taxon>
        <taxon>Aplysioidea</taxon>
        <taxon>Aplysiidae</taxon>
        <taxon>Aplysia</taxon>
    </lineage>
</organism>
<proteinExistence type="inferred from homology"/>
<evidence type="ECO:0000313" key="14">
    <source>
        <dbReference type="Proteomes" id="UP000694888"/>
    </source>
</evidence>
<dbReference type="Gene3D" id="1.10.510.10">
    <property type="entry name" value="Transferase(Phosphotransferase) domain 1"/>
    <property type="match status" value="1"/>
</dbReference>
<dbReference type="InterPro" id="IPR008271">
    <property type="entry name" value="Ser/Thr_kinase_AS"/>
</dbReference>
<feature type="region of interest" description="Disordered" evidence="12">
    <location>
        <begin position="285"/>
        <end position="403"/>
    </location>
</feature>
<dbReference type="GeneID" id="101851811"/>
<dbReference type="Proteomes" id="UP000694888">
    <property type="component" value="Unplaced"/>
</dbReference>
<evidence type="ECO:0000256" key="6">
    <source>
        <dbReference type="ARBA" id="ARBA00022777"/>
    </source>
</evidence>
<evidence type="ECO:0000256" key="7">
    <source>
        <dbReference type="ARBA" id="ARBA00022840"/>
    </source>
</evidence>
<evidence type="ECO:0000256" key="9">
    <source>
        <dbReference type="ARBA" id="ARBA00048679"/>
    </source>
</evidence>
<evidence type="ECO:0000256" key="10">
    <source>
        <dbReference type="PROSITE-ProRule" id="PRU10141"/>
    </source>
</evidence>
<evidence type="ECO:0000256" key="2">
    <source>
        <dbReference type="ARBA" id="ARBA00012513"/>
    </source>
</evidence>